<protein>
    <submittedName>
        <fullName evidence="2">RNA-directed DNA polymerase (Reversetranscriptase)-related family protein</fullName>
    </submittedName>
</protein>
<dbReference type="AlphaFoldDB" id="A0A5A7PAB2"/>
<evidence type="ECO:0000313" key="3">
    <source>
        <dbReference type="Proteomes" id="UP000325081"/>
    </source>
</evidence>
<evidence type="ECO:0000313" key="2">
    <source>
        <dbReference type="EMBL" id="GER29795.1"/>
    </source>
</evidence>
<reference evidence="3" key="1">
    <citation type="journal article" date="2019" name="Curr. Biol.">
        <title>Genome Sequence of Striga asiatica Provides Insight into the Evolution of Plant Parasitism.</title>
        <authorList>
            <person name="Yoshida S."/>
            <person name="Kim S."/>
            <person name="Wafula E.K."/>
            <person name="Tanskanen J."/>
            <person name="Kim Y.M."/>
            <person name="Honaas L."/>
            <person name="Yang Z."/>
            <person name="Spallek T."/>
            <person name="Conn C.E."/>
            <person name="Ichihashi Y."/>
            <person name="Cheong K."/>
            <person name="Cui S."/>
            <person name="Der J.P."/>
            <person name="Gundlach H."/>
            <person name="Jiao Y."/>
            <person name="Hori C."/>
            <person name="Ishida J.K."/>
            <person name="Kasahara H."/>
            <person name="Kiba T."/>
            <person name="Kim M.S."/>
            <person name="Koo N."/>
            <person name="Laohavisit A."/>
            <person name="Lee Y.H."/>
            <person name="Lumba S."/>
            <person name="McCourt P."/>
            <person name="Mortimer J.C."/>
            <person name="Mutuku J.M."/>
            <person name="Nomura T."/>
            <person name="Sasaki-Sekimoto Y."/>
            <person name="Seto Y."/>
            <person name="Wang Y."/>
            <person name="Wakatake T."/>
            <person name="Sakakibara H."/>
            <person name="Demura T."/>
            <person name="Yamaguchi S."/>
            <person name="Yoneyama K."/>
            <person name="Manabe R.I."/>
            <person name="Nelson D.C."/>
            <person name="Schulman A.H."/>
            <person name="Timko M.P."/>
            <person name="dePamphilis C.W."/>
            <person name="Choi D."/>
            <person name="Shirasu K."/>
        </authorList>
    </citation>
    <scope>NUCLEOTIDE SEQUENCE [LARGE SCALE GENOMIC DNA]</scope>
    <source>
        <strain evidence="3">cv. UVA1</strain>
    </source>
</reference>
<dbReference type="InterPro" id="IPR026960">
    <property type="entry name" value="RVT-Znf"/>
</dbReference>
<keyword evidence="2" id="KW-0808">Transferase</keyword>
<proteinExistence type="predicted"/>
<sequence>MHLIPIEEDDFQLHEDNNLLHMGDQNKEDIIMNEGNLGGDNTNQTDAAISQSTGKIGSSVRGWKRARNAEGRNSKSMARTGGIVIQEPMKSFSDALPVKAALRKRGMFVDGICQSCGEEIETNEHLFFHCRRAKEVWNLAPIQWELPKDPNIKFRSWWAAACGPPRMIVRGSPPPGAAACGRRGCGLHTCSCSTQMVVATARGVAASGSLAIAGRWVDVHGYCYGTPARMGCCADKGSSHEAAIRLSVARVRTGAGLMRLLQFTSASRWRFLSRWGERSGLLRWVFGREFWC</sequence>
<comment type="caution">
    <text evidence="2">The sequence shown here is derived from an EMBL/GenBank/DDBJ whole genome shotgun (WGS) entry which is preliminary data.</text>
</comment>
<keyword evidence="3" id="KW-1185">Reference proteome</keyword>
<dbReference type="OrthoDB" id="1649930at2759"/>
<keyword evidence="2" id="KW-0695">RNA-directed DNA polymerase</keyword>
<gene>
    <name evidence="2" type="ORF">STAS_05691</name>
</gene>
<dbReference type="Pfam" id="PF13966">
    <property type="entry name" value="zf-RVT"/>
    <property type="match status" value="1"/>
</dbReference>
<accession>A0A5A7PAB2</accession>
<dbReference type="GO" id="GO:0003964">
    <property type="term" value="F:RNA-directed DNA polymerase activity"/>
    <property type="evidence" value="ECO:0007669"/>
    <property type="project" value="UniProtKB-KW"/>
</dbReference>
<name>A0A5A7PAB2_STRAF</name>
<organism evidence="2 3">
    <name type="scientific">Striga asiatica</name>
    <name type="common">Asiatic witchweed</name>
    <name type="synonym">Buchnera asiatica</name>
    <dbReference type="NCBI Taxonomy" id="4170"/>
    <lineage>
        <taxon>Eukaryota</taxon>
        <taxon>Viridiplantae</taxon>
        <taxon>Streptophyta</taxon>
        <taxon>Embryophyta</taxon>
        <taxon>Tracheophyta</taxon>
        <taxon>Spermatophyta</taxon>
        <taxon>Magnoliopsida</taxon>
        <taxon>eudicotyledons</taxon>
        <taxon>Gunneridae</taxon>
        <taxon>Pentapetalae</taxon>
        <taxon>asterids</taxon>
        <taxon>lamiids</taxon>
        <taxon>Lamiales</taxon>
        <taxon>Orobanchaceae</taxon>
        <taxon>Buchnereae</taxon>
        <taxon>Striga</taxon>
    </lineage>
</organism>
<evidence type="ECO:0000259" key="1">
    <source>
        <dbReference type="Pfam" id="PF13966"/>
    </source>
</evidence>
<feature type="domain" description="Reverse transcriptase zinc-binding" evidence="1">
    <location>
        <begin position="92"/>
        <end position="137"/>
    </location>
</feature>
<dbReference type="Proteomes" id="UP000325081">
    <property type="component" value="Unassembled WGS sequence"/>
</dbReference>
<keyword evidence="2" id="KW-0548">Nucleotidyltransferase</keyword>
<dbReference type="EMBL" id="BKCP01004283">
    <property type="protein sequence ID" value="GER29795.1"/>
    <property type="molecule type" value="Genomic_DNA"/>
</dbReference>